<dbReference type="AlphaFoldDB" id="A0A4Q9GEM5"/>
<evidence type="ECO:0000256" key="1">
    <source>
        <dbReference type="SAM" id="MobiDB-lite"/>
    </source>
</evidence>
<dbReference type="RefSeq" id="WP_131004348.1">
    <property type="nucleotide sequence ID" value="NZ_JBHSZR010000011.1"/>
</dbReference>
<accession>A0A4Q9GEM5</accession>
<protein>
    <recommendedName>
        <fullName evidence="5">Antifreeze protein</fullName>
    </recommendedName>
</protein>
<keyword evidence="2" id="KW-0732">Signal</keyword>
<proteinExistence type="predicted"/>
<dbReference type="OrthoDB" id="8001261at2"/>
<feature type="region of interest" description="Disordered" evidence="1">
    <location>
        <begin position="58"/>
        <end position="94"/>
    </location>
</feature>
<comment type="caution">
    <text evidence="3">The sequence shown here is derived from an EMBL/GenBank/DDBJ whole genome shotgun (WGS) entry which is preliminary data.</text>
</comment>
<feature type="chain" id="PRO_5020464755" description="Antifreeze protein" evidence="2">
    <location>
        <begin position="26"/>
        <end position="169"/>
    </location>
</feature>
<evidence type="ECO:0000313" key="4">
    <source>
        <dbReference type="Proteomes" id="UP000291613"/>
    </source>
</evidence>
<sequence>MKAQIGLFSTVAIVAAFAAASPASALTMKECGAKYQAAKKDGSLKDLKWADFRKAQCGGDEDAPADEAKAVDPDAGQPAAAAASKPAVKTGDAKSGAAAAGANVSTPASSAPVFPREVSAKYASETPGRARMHTCVDQYRANKAAGATGLRWIEKGGGYYAQCNARLKG</sequence>
<dbReference type="EMBL" id="SIUB01000008">
    <property type="protein sequence ID" value="TBN48343.1"/>
    <property type="molecule type" value="Genomic_DNA"/>
</dbReference>
<name>A0A4Q9GEM5_9HYPH</name>
<reference evidence="3 4" key="1">
    <citation type="submission" date="2019-02" db="EMBL/GenBank/DDBJ databases">
        <title>Hansschlegelia quercus sp. nov., a novel methylotrophic bacterium from buds of oak (Quercus robur L.).</title>
        <authorList>
            <person name="Agafonova N.V."/>
            <person name="Kaparullina E.N."/>
            <person name="Grouzdev D.S."/>
            <person name="Doronina N.V."/>
        </authorList>
    </citation>
    <scope>NUCLEOTIDE SEQUENCE [LARGE SCALE GENOMIC DNA]</scope>
    <source>
        <strain evidence="3 4">Dub</strain>
    </source>
</reference>
<gene>
    <name evidence="3" type="ORF">EYR15_14830</name>
</gene>
<feature type="compositionally biased region" description="Low complexity" evidence="1">
    <location>
        <begin position="73"/>
        <end position="94"/>
    </location>
</feature>
<keyword evidence="4" id="KW-1185">Reference proteome</keyword>
<evidence type="ECO:0000313" key="3">
    <source>
        <dbReference type="EMBL" id="TBN48343.1"/>
    </source>
</evidence>
<evidence type="ECO:0000256" key="2">
    <source>
        <dbReference type="SAM" id="SignalP"/>
    </source>
</evidence>
<organism evidence="3 4">
    <name type="scientific">Hansschlegelia quercus</name>
    <dbReference type="NCBI Taxonomy" id="2528245"/>
    <lineage>
        <taxon>Bacteria</taxon>
        <taxon>Pseudomonadati</taxon>
        <taxon>Pseudomonadota</taxon>
        <taxon>Alphaproteobacteria</taxon>
        <taxon>Hyphomicrobiales</taxon>
        <taxon>Methylopilaceae</taxon>
        <taxon>Hansschlegelia</taxon>
    </lineage>
</organism>
<dbReference type="Proteomes" id="UP000291613">
    <property type="component" value="Unassembled WGS sequence"/>
</dbReference>
<evidence type="ECO:0008006" key="5">
    <source>
        <dbReference type="Google" id="ProtNLM"/>
    </source>
</evidence>
<feature type="signal peptide" evidence="2">
    <location>
        <begin position="1"/>
        <end position="25"/>
    </location>
</feature>